<keyword evidence="1" id="KW-1133">Transmembrane helix</keyword>
<proteinExistence type="predicted"/>
<protein>
    <submittedName>
        <fullName evidence="2">Uncharacterized protein</fullName>
    </submittedName>
</protein>
<accession>A0A652LBF9</accession>
<dbReference type="AlphaFoldDB" id="A0A652LBF9"/>
<feature type="transmembrane region" description="Helical" evidence="1">
    <location>
        <begin position="42"/>
        <end position="60"/>
    </location>
</feature>
<gene>
    <name evidence="2" type="ORF">EAO74_04915</name>
</gene>
<comment type="caution">
    <text evidence="2">The sequence shown here is derived from an EMBL/GenBank/DDBJ whole genome shotgun (WGS) entry which is preliminary data.</text>
</comment>
<organism evidence="2">
    <name type="scientific">Streptomyces sp. gb1(2016)</name>
    <dbReference type="NCBI Taxonomy" id="1828321"/>
    <lineage>
        <taxon>Bacteria</taxon>
        <taxon>Bacillati</taxon>
        <taxon>Actinomycetota</taxon>
        <taxon>Actinomycetes</taxon>
        <taxon>Kitasatosporales</taxon>
        <taxon>Streptomycetaceae</taxon>
        <taxon>Streptomyces</taxon>
    </lineage>
</organism>
<evidence type="ECO:0000313" key="2">
    <source>
        <dbReference type="EMBL" id="TXS33101.1"/>
    </source>
</evidence>
<name>A0A652LBF9_9ACTN</name>
<keyword evidence="1" id="KW-0812">Transmembrane</keyword>
<keyword evidence="1" id="KW-0472">Membrane</keyword>
<reference evidence="2" key="1">
    <citation type="submission" date="2018-10" db="EMBL/GenBank/DDBJ databases">
        <authorList>
            <person name="Hariharan J."/>
            <person name="Choudoir M.J."/>
            <person name="Diebold P."/>
            <person name="Panke-Buisse K."/>
            <person name="Campbell A.N."/>
            <person name="Buckley D.H."/>
        </authorList>
    </citation>
    <scope>NUCLEOTIDE SEQUENCE</scope>
    <source>
        <strain evidence="2">Gb1</strain>
    </source>
</reference>
<evidence type="ECO:0000256" key="1">
    <source>
        <dbReference type="SAM" id="Phobius"/>
    </source>
</evidence>
<sequence length="71" mass="7648">MPRKPANSKIGLLLSLGSSALAVVRTVKQMRRARGTQDKLTTANTLAGLMPLVTSALIILRRLRGRSRHAG</sequence>
<dbReference type="RefSeq" id="WP_099173652.1">
    <property type="nucleotide sequence ID" value="NZ_RDBM01000019.1"/>
</dbReference>
<dbReference type="EMBL" id="RDBM01000019">
    <property type="protein sequence ID" value="TXS33101.1"/>
    <property type="molecule type" value="Genomic_DNA"/>
</dbReference>